<protein>
    <submittedName>
        <fullName evidence="2">Quinol:cytochrome c oxidoreductase iron-sulfur protein</fullName>
    </submittedName>
</protein>
<evidence type="ECO:0000313" key="3">
    <source>
        <dbReference type="Proteomes" id="UP000254925"/>
    </source>
</evidence>
<dbReference type="CDD" id="cd10551">
    <property type="entry name" value="PsrB"/>
    <property type="match status" value="1"/>
</dbReference>
<dbReference type="RefSeq" id="WP_114769289.1">
    <property type="nucleotide sequence ID" value="NZ_QQBB01000002.1"/>
</dbReference>
<accession>A0A370HRI2</accession>
<dbReference type="PROSITE" id="PS51379">
    <property type="entry name" value="4FE4S_FER_2"/>
    <property type="match status" value="2"/>
</dbReference>
<dbReference type="PANTHER" id="PTHR42783:SF3">
    <property type="entry name" value="GLUTAMATE SYNTHASE [NADPH] SMALL CHAIN-RELATED"/>
    <property type="match status" value="1"/>
</dbReference>
<dbReference type="OrthoDB" id="9779457at2"/>
<dbReference type="Proteomes" id="UP000254925">
    <property type="component" value="Unassembled WGS sequence"/>
</dbReference>
<sequence length="978" mass="106321">MNERIPVDLDALRARLAEEHGPRLWRSLEELANVPEVLRYVEAEFPDIVQAGTIDRRTLLRLMSASLAFGGLAACDSGGSSAGAPLLSQSRNMPGYTPGVPLAIATSLDLNGYGRGVLVKAQEGRPIKIEGNPLHPASLGATDVFAQAEVLSLYDPDRSRAPVQNGVARTWEELTRFIRPVRNELVVNEGRGLHILMPPTSSPTINRLTALAAQLFPNARWHLYSPVDEDNRRAATAAVFGRPLDLVYDLAQADVIVTLGGDLFAQEPGHVRYAADYQTRRRAQDRPLPRLVTIETCPSLVGARADERLALRPRDIEPFVRALASALEIGGSPSSDPHPAASRLADDLRRAGSHGLVVAGREQPPQVHALALAINAHLGAFGTTIRAIEPVRPATGEMEDIGALGEAMAAGRVSRLLVLGSNPVYAAPADLDFAALVRRVPLSVHLGYHRDETAMACHWHVPEKHPLESWGDLRAFDGTAGIRQPAVMPLSPGLGVEEFLGLMIGQTVEGQDLVKATWRETWGGAFEERWRRVLEDGVVENSTFQPVDVAPRADWAVAMAAPAPSAGIDIVFAPDPSVWDGRYANNGWLQELPKPLTKQVWGNAALMAPETAELFGLATGDVIDVAVSGRTLRVPVWVLPGHAKEALTLTLGYGRPHAGRIGSDIGFNAYALRKAGQRWATQGIIRAAGERIALISTQHHHALNGEDIVRISSPDQAEVTPDRETPSFYPEWPYQDHAWGMAIDLDACIGCNACVIACQAENNIAVVGPEEVARGREMHWLRVDRYYAGDPAAPKTYFQPVPCMHCEKAPCEVVCPVNATVHSSEGLNDMVYNRCIGTRTCSNNCPYKVRRFNFLEYQGTDFSAAADVFNPQVTVRSRGVMEKCTYCVHRIGAARADARIDDRRLRDGEVATACQQACPTQAIVFGDVNDPGSAVSRLKSSPRNYALLGPLNTQPRTTYLSRVEPAVSREAADAREKE</sequence>
<organism evidence="2 3">
    <name type="scientific">Microvirga subterranea</name>
    <dbReference type="NCBI Taxonomy" id="186651"/>
    <lineage>
        <taxon>Bacteria</taxon>
        <taxon>Pseudomonadati</taxon>
        <taxon>Pseudomonadota</taxon>
        <taxon>Alphaproteobacteria</taxon>
        <taxon>Hyphomicrobiales</taxon>
        <taxon>Methylobacteriaceae</taxon>
        <taxon>Microvirga</taxon>
    </lineage>
</organism>
<name>A0A370HRI2_9HYPH</name>
<feature type="domain" description="4Fe-4S ferredoxin-type" evidence="1">
    <location>
        <begin position="739"/>
        <end position="769"/>
    </location>
</feature>
<evidence type="ECO:0000313" key="2">
    <source>
        <dbReference type="EMBL" id="RDI61118.1"/>
    </source>
</evidence>
<dbReference type="Pfam" id="PF12838">
    <property type="entry name" value="Fer4_7"/>
    <property type="match status" value="1"/>
</dbReference>
<proteinExistence type="predicted"/>
<dbReference type="PANTHER" id="PTHR42783">
    <property type="entry name" value="GLUTAMATE SYNTHASE [NADPH] SMALL CHAIN"/>
    <property type="match status" value="1"/>
</dbReference>
<evidence type="ECO:0000259" key="1">
    <source>
        <dbReference type="PROSITE" id="PS51379"/>
    </source>
</evidence>
<dbReference type="InterPro" id="IPR017896">
    <property type="entry name" value="4Fe4S_Fe-S-bd"/>
</dbReference>
<dbReference type="Gene3D" id="3.40.50.740">
    <property type="match status" value="1"/>
</dbReference>
<dbReference type="InterPro" id="IPR009010">
    <property type="entry name" value="Asp_de-COase-like_dom_sf"/>
</dbReference>
<dbReference type="InterPro" id="IPR030948">
    <property type="entry name" value="TAT_var_transloc_signal_dom"/>
</dbReference>
<dbReference type="Gene3D" id="3.30.70.20">
    <property type="match status" value="2"/>
</dbReference>
<dbReference type="SUPFAM" id="SSF54862">
    <property type="entry name" value="4Fe-4S ferredoxins"/>
    <property type="match status" value="1"/>
</dbReference>
<dbReference type="CDD" id="cd02784">
    <property type="entry name" value="MopB_CT_PHLH"/>
    <property type="match status" value="1"/>
</dbReference>
<keyword evidence="3" id="KW-1185">Reference proteome</keyword>
<dbReference type="EMBL" id="QQBB01000002">
    <property type="protein sequence ID" value="RDI61118.1"/>
    <property type="molecule type" value="Genomic_DNA"/>
</dbReference>
<dbReference type="Gene3D" id="3.30.2070.10">
    <property type="entry name" value="Formate dehydrogenase/DMSO reductase"/>
    <property type="match status" value="1"/>
</dbReference>
<dbReference type="Gene3D" id="2.20.25.90">
    <property type="entry name" value="ADC-like domains"/>
    <property type="match status" value="1"/>
</dbReference>
<reference evidence="2 3" key="1">
    <citation type="submission" date="2018-07" db="EMBL/GenBank/DDBJ databases">
        <title>Genomic Encyclopedia of Type Strains, Phase IV (KMG-IV): sequencing the most valuable type-strain genomes for metagenomic binning, comparative biology and taxonomic classification.</title>
        <authorList>
            <person name="Goeker M."/>
        </authorList>
    </citation>
    <scope>NUCLEOTIDE SEQUENCE [LARGE SCALE GENOMIC DNA]</scope>
    <source>
        <strain evidence="2 3">DSM 14364</strain>
    </source>
</reference>
<comment type="caution">
    <text evidence="2">The sequence shown here is derived from an EMBL/GenBank/DDBJ whole genome shotgun (WGS) entry which is preliminary data.</text>
</comment>
<gene>
    <name evidence="2" type="ORF">DES45_102513</name>
</gene>
<feature type="domain" description="4Fe-4S ferredoxin-type" evidence="1">
    <location>
        <begin position="794"/>
        <end position="825"/>
    </location>
</feature>
<dbReference type="SUPFAM" id="SSF50692">
    <property type="entry name" value="ADC-like"/>
    <property type="match status" value="1"/>
</dbReference>
<dbReference type="SUPFAM" id="SSF53706">
    <property type="entry name" value="Formate dehydrogenase/DMSO reductase, domains 1-3"/>
    <property type="match status" value="1"/>
</dbReference>
<dbReference type="AlphaFoldDB" id="A0A370HRI2"/>
<dbReference type="NCBIfam" id="TIGR04519">
    <property type="entry name" value="MoCo_extend_TAT"/>
    <property type="match status" value="1"/>
</dbReference>